<sequence>MVQLPPDLVMLERGWLSSNSLLMLGDPRGAVIVDTGYCTHKAQTLALVRASLEPTRQTLRLIVNTHLHSDHCGGNAHLSAAFDGCAVWIPPGHFDAALDWDQQALSYAPTGQQCERFVPTRALQPGETLVQSDRAWQVLAAPGHDLHSVMLFDPESGLLMSADALWERGFGIVFPELDGDTGFDEVDRSLDLIESLDVRVVVPGHGRMFTDVASALTEARSRLAFFRRHPERHTRHAAKALLVFHMLDVGQCTRMELGAWLDQVRIHQVMWRLHFSDRPLDSWTDELLGELARAGALRLDGNTISVQ</sequence>
<feature type="domain" description="Metallo-beta-lactamase" evidence="1">
    <location>
        <begin position="17"/>
        <end position="205"/>
    </location>
</feature>
<comment type="caution">
    <text evidence="2">The sequence shown here is derived from an EMBL/GenBank/DDBJ whole genome shotgun (WGS) entry which is preliminary data.</text>
</comment>
<dbReference type="Proteomes" id="UP001285263">
    <property type="component" value="Unassembled WGS sequence"/>
</dbReference>
<evidence type="ECO:0000313" key="3">
    <source>
        <dbReference type="Proteomes" id="UP001285263"/>
    </source>
</evidence>
<dbReference type="CDD" id="cd06262">
    <property type="entry name" value="metallo-hydrolase-like_MBL-fold"/>
    <property type="match status" value="1"/>
</dbReference>
<name>A0ABU5DF70_9BURK</name>
<dbReference type="Gene3D" id="3.60.15.10">
    <property type="entry name" value="Ribonuclease Z/Hydroxyacylglutathione hydrolase-like"/>
    <property type="match status" value="1"/>
</dbReference>
<organism evidence="2 3">
    <name type="scientific">Roseateles agri</name>
    <dbReference type="NCBI Taxonomy" id="3098619"/>
    <lineage>
        <taxon>Bacteria</taxon>
        <taxon>Pseudomonadati</taxon>
        <taxon>Pseudomonadota</taxon>
        <taxon>Betaproteobacteria</taxon>
        <taxon>Burkholderiales</taxon>
        <taxon>Sphaerotilaceae</taxon>
        <taxon>Roseateles</taxon>
    </lineage>
</organism>
<dbReference type="InterPro" id="IPR036866">
    <property type="entry name" value="RibonucZ/Hydroxyglut_hydro"/>
</dbReference>
<accession>A0ABU5DF70</accession>
<evidence type="ECO:0000259" key="1">
    <source>
        <dbReference type="SMART" id="SM00849"/>
    </source>
</evidence>
<dbReference type="EMBL" id="JAXCLA010000002">
    <property type="protein sequence ID" value="MDY0744466.1"/>
    <property type="molecule type" value="Genomic_DNA"/>
</dbReference>
<proteinExistence type="predicted"/>
<dbReference type="InterPro" id="IPR050855">
    <property type="entry name" value="NDM-1-like"/>
</dbReference>
<dbReference type="InterPro" id="IPR001279">
    <property type="entry name" value="Metallo-B-lactamas"/>
</dbReference>
<gene>
    <name evidence="2" type="ORF">SNE35_08105</name>
</gene>
<dbReference type="SMART" id="SM00849">
    <property type="entry name" value="Lactamase_B"/>
    <property type="match status" value="1"/>
</dbReference>
<dbReference type="PANTHER" id="PTHR42951">
    <property type="entry name" value="METALLO-BETA-LACTAMASE DOMAIN-CONTAINING"/>
    <property type="match status" value="1"/>
</dbReference>
<dbReference type="SUPFAM" id="SSF56281">
    <property type="entry name" value="Metallo-hydrolase/oxidoreductase"/>
    <property type="match status" value="1"/>
</dbReference>
<dbReference type="RefSeq" id="WP_320422350.1">
    <property type="nucleotide sequence ID" value="NZ_JAXCLA010000002.1"/>
</dbReference>
<reference evidence="2 3" key="1">
    <citation type="submission" date="2023-11" db="EMBL/GenBank/DDBJ databases">
        <title>Paucibacter sp. nov., isolated from fresh soil in Korea.</title>
        <authorList>
            <person name="Le N.T.T."/>
        </authorList>
    </citation>
    <scope>NUCLEOTIDE SEQUENCE [LARGE SCALE GENOMIC DNA]</scope>
    <source>
        <strain evidence="2 3">R3-3</strain>
    </source>
</reference>
<keyword evidence="3" id="KW-1185">Reference proteome</keyword>
<evidence type="ECO:0000313" key="2">
    <source>
        <dbReference type="EMBL" id="MDY0744466.1"/>
    </source>
</evidence>
<protein>
    <submittedName>
        <fullName evidence="2">MBL fold metallo-hydrolase</fullName>
    </submittedName>
</protein>
<dbReference type="Pfam" id="PF00753">
    <property type="entry name" value="Lactamase_B"/>
    <property type="match status" value="1"/>
</dbReference>